<evidence type="ECO:0000256" key="10">
    <source>
        <dbReference type="ARBA" id="ARBA00023201"/>
    </source>
</evidence>
<dbReference type="Gene3D" id="1.10.287.770">
    <property type="entry name" value="YojJ-like"/>
    <property type="match status" value="1"/>
</dbReference>
<dbReference type="PRINTS" id="PR01078">
    <property type="entry name" value="AMINACHANNEL"/>
</dbReference>
<proteinExistence type="inferred from homology"/>
<dbReference type="Pfam" id="PF00858">
    <property type="entry name" value="ASC"/>
    <property type="match status" value="2"/>
</dbReference>
<organism evidence="14 15">
    <name type="scientific">Amphibalanus amphitrite</name>
    <name type="common">Striped barnacle</name>
    <name type="synonym">Balanus amphitrite</name>
    <dbReference type="NCBI Taxonomy" id="1232801"/>
    <lineage>
        <taxon>Eukaryota</taxon>
        <taxon>Metazoa</taxon>
        <taxon>Ecdysozoa</taxon>
        <taxon>Arthropoda</taxon>
        <taxon>Crustacea</taxon>
        <taxon>Multicrustacea</taxon>
        <taxon>Cirripedia</taxon>
        <taxon>Thoracica</taxon>
        <taxon>Thoracicalcarea</taxon>
        <taxon>Balanomorpha</taxon>
        <taxon>Balanoidea</taxon>
        <taxon>Balanidae</taxon>
        <taxon>Amphibalaninae</taxon>
        <taxon>Amphibalanus</taxon>
    </lineage>
</organism>
<evidence type="ECO:0000256" key="13">
    <source>
        <dbReference type="SAM" id="Phobius"/>
    </source>
</evidence>
<name>A0A6A4W7L7_AMPAM</name>
<keyword evidence="8 12" id="KW-0406">Ion transport</keyword>
<dbReference type="GO" id="GO:0015280">
    <property type="term" value="F:ligand-gated sodium channel activity"/>
    <property type="evidence" value="ECO:0007669"/>
    <property type="project" value="TreeGrafter"/>
</dbReference>
<evidence type="ECO:0000256" key="9">
    <source>
        <dbReference type="ARBA" id="ARBA00023136"/>
    </source>
</evidence>
<gene>
    <name evidence="14" type="primary">asic1b_1</name>
    <name evidence="14" type="ORF">FJT64_027662</name>
</gene>
<evidence type="ECO:0000256" key="4">
    <source>
        <dbReference type="ARBA" id="ARBA00022461"/>
    </source>
</evidence>
<evidence type="ECO:0000313" key="14">
    <source>
        <dbReference type="EMBL" id="KAF0299660.1"/>
    </source>
</evidence>
<keyword evidence="11 12" id="KW-0407">Ion channel</keyword>
<reference evidence="14 15" key="1">
    <citation type="submission" date="2019-07" db="EMBL/GenBank/DDBJ databases">
        <title>Draft genome assembly of a fouling barnacle, Amphibalanus amphitrite (Darwin, 1854): The first reference genome for Thecostraca.</title>
        <authorList>
            <person name="Kim W."/>
        </authorList>
    </citation>
    <scope>NUCLEOTIDE SEQUENCE [LARGE SCALE GENOMIC DNA]</scope>
    <source>
        <strain evidence="14">SNU_AA5</strain>
        <tissue evidence="14">Soma without cirri and trophi</tissue>
    </source>
</reference>
<evidence type="ECO:0000256" key="6">
    <source>
        <dbReference type="ARBA" id="ARBA00022989"/>
    </source>
</evidence>
<dbReference type="PANTHER" id="PTHR11690">
    <property type="entry name" value="AMILORIDE-SENSITIVE SODIUM CHANNEL-RELATED"/>
    <property type="match status" value="1"/>
</dbReference>
<evidence type="ECO:0000256" key="3">
    <source>
        <dbReference type="ARBA" id="ARBA00022448"/>
    </source>
</evidence>
<evidence type="ECO:0000256" key="7">
    <source>
        <dbReference type="ARBA" id="ARBA00023053"/>
    </source>
</evidence>
<evidence type="ECO:0000313" key="15">
    <source>
        <dbReference type="Proteomes" id="UP000440578"/>
    </source>
</evidence>
<dbReference type="GO" id="GO:0005886">
    <property type="term" value="C:plasma membrane"/>
    <property type="evidence" value="ECO:0007669"/>
    <property type="project" value="TreeGrafter"/>
</dbReference>
<keyword evidence="15" id="KW-1185">Reference proteome</keyword>
<keyword evidence="7" id="KW-0915">Sodium</keyword>
<dbReference type="PANTHER" id="PTHR11690:SF300">
    <property type="entry name" value="PICKPOCKET PROTEIN 19"/>
    <property type="match status" value="1"/>
</dbReference>
<evidence type="ECO:0000256" key="11">
    <source>
        <dbReference type="ARBA" id="ARBA00023303"/>
    </source>
</evidence>
<dbReference type="OrthoDB" id="6336951at2759"/>
<evidence type="ECO:0000256" key="8">
    <source>
        <dbReference type="ARBA" id="ARBA00023065"/>
    </source>
</evidence>
<protein>
    <submittedName>
        <fullName evidence="14">Acid-sensing ion channel 1B</fullName>
    </submittedName>
</protein>
<keyword evidence="4 12" id="KW-0894">Sodium channel</keyword>
<comment type="subcellular location">
    <subcellularLocation>
        <location evidence="1">Membrane</location>
        <topology evidence="1">Multi-pass membrane protein</topology>
    </subcellularLocation>
</comment>
<keyword evidence="10 12" id="KW-0739">Sodium transport</keyword>
<dbReference type="AlphaFoldDB" id="A0A6A4W7L7"/>
<evidence type="ECO:0000256" key="1">
    <source>
        <dbReference type="ARBA" id="ARBA00004141"/>
    </source>
</evidence>
<evidence type="ECO:0000256" key="12">
    <source>
        <dbReference type="RuleBase" id="RU000679"/>
    </source>
</evidence>
<comment type="similarity">
    <text evidence="2 12">Belongs to the amiloride-sensitive sodium channel (TC 1.A.6) family.</text>
</comment>
<feature type="transmembrane region" description="Helical" evidence="13">
    <location>
        <begin position="25"/>
        <end position="45"/>
    </location>
</feature>
<keyword evidence="5 12" id="KW-0812">Transmembrane</keyword>
<accession>A0A6A4W7L7</accession>
<keyword evidence="6 13" id="KW-1133">Transmembrane helix</keyword>
<keyword evidence="3 12" id="KW-0813">Transport</keyword>
<evidence type="ECO:0000256" key="5">
    <source>
        <dbReference type="ARBA" id="ARBA00022692"/>
    </source>
</evidence>
<evidence type="ECO:0000256" key="2">
    <source>
        <dbReference type="ARBA" id="ARBA00007193"/>
    </source>
</evidence>
<keyword evidence="9 13" id="KW-0472">Membrane</keyword>
<dbReference type="InterPro" id="IPR001873">
    <property type="entry name" value="ENaC"/>
</dbReference>
<sequence length="434" mass="47547">MSPPGRVTVLSSAGRPAPRCSRRRVWLLRAFSVAVVASALSFTALQASDCVHRYRQEPVITTRAVQTVRTLPLPALTLCNPSMDGMVLYHYGVSHGYPTNLTSLPWAEEGNLTIPIFLRQVFPAFDKSLADCRLLGRPCADLGRWQHRYTTGFGLCSTLVPDPDVAARQVGDGFSIQYNHWAGYSEQDVGVQDGARLVPQLKDARRLLVFLHARHEPFTPLPWVQQLTELAVQPSAIARARIELIIERRLSRRQAPCRSRAGYSRVRCLERCLSAAQLRAANASCRTIDMVSAAPLCATGAEYLQLLGRYSQVAAPSGRLLDGCHARCLPPCEALLYHALAVPYGYHSANLDDSTTTELHITYASKQLELTEQSWAYDRSALLGEVGGFVGIMLGVSVVSVMQLLQAESRTGGRHTDGQAVALNGHIVCTCIPT</sequence>
<comment type="caution">
    <text evidence="14">The sequence shown here is derived from an EMBL/GenBank/DDBJ whole genome shotgun (WGS) entry which is preliminary data.</text>
</comment>
<dbReference type="EMBL" id="VIIS01001343">
    <property type="protein sequence ID" value="KAF0299660.1"/>
    <property type="molecule type" value="Genomic_DNA"/>
</dbReference>
<dbReference type="Proteomes" id="UP000440578">
    <property type="component" value="Unassembled WGS sequence"/>
</dbReference>